<protein>
    <submittedName>
        <fullName evidence="2">Putative peroxidase-related enzyme</fullName>
    </submittedName>
</protein>
<dbReference type="InterPro" id="IPR003779">
    <property type="entry name" value="CMD-like"/>
</dbReference>
<dbReference type="InterPro" id="IPR029032">
    <property type="entry name" value="AhpD-like"/>
</dbReference>
<evidence type="ECO:0000313" key="2">
    <source>
        <dbReference type="EMBL" id="TWF40546.1"/>
    </source>
</evidence>
<sequence>MSTITALPLSEASHEATRVLEQVNRQLGRIPNMYSVMAHSPAVLEAYTQFSNSLRKGSLGAPMAERIAIASAEYNGCTYCLSAHSFTGAKAGLSEADIREARALTATDPKVAAGMAFTQKLLATPGDLSTADVTPLRHAGYTDGEILEIIANVVRNIFTNYLNVVAGTEVDWPLVTPANANSYENR</sequence>
<dbReference type="Pfam" id="PF02627">
    <property type="entry name" value="CMD"/>
    <property type="match status" value="1"/>
</dbReference>
<dbReference type="InterPro" id="IPR004675">
    <property type="entry name" value="AhpD_core"/>
</dbReference>
<dbReference type="AlphaFoldDB" id="A0A561PQZ3"/>
<keyword evidence="2" id="KW-0575">Peroxidase</keyword>
<keyword evidence="3" id="KW-1185">Reference proteome</keyword>
<gene>
    <name evidence="2" type="ORF">FHW36_104228</name>
</gene>
<evidence type="ECO:0000313" key="3">
    <source>
        <dbReference type="Proteomes" id="UP000320811"/>
    </source>
</evidence>
<feature type="domain" description="Carboxymuconolactone decarboxylase-like" evidence="1">
    <location>
        <begin position="41"/>
        <end position="114"/>
    </location>
</feature>
<dbReference type="NCBIfam" id="TIGR00778">
    <property type="entry name" value="ahpD_dom"/>
    <property type="match status" value="1"/>
</dbReference>
<reference evidence="2 3" key="1">
    <citation type="submission" date="2019-06" db="EMBL/GenBank/DDBJ databases">
        <title>Sorghum-associated microbial communities from plants grown in Nebraska, USA.</title>
        <authorList>
            <person name="Schachtman D."/>
        </authorList>
    </citation>
    <scope>NUCLEOTIDE SEQUENCE [LARGE SCALE GENOMIC DNA]</scope>
    <source>
        <strain evidence="2 3">1209</strain>
    </source>
</reference>
<organism evidence="2 3">
    <name type="scientific">Chitinophaga polysaccharea</name>
    <dbReference type="NCBI Taxonomy" id="1293035"/>
    <lineage>
        <taxon>Bacteria</taxon>
        <taxon>Pseudomonadati</taxon>
        <taxon>Bacteroidota</taxon>
        <taxon>Chitinophagia</taxon>
        <taxon>Chitinophagales</taxon>
        <taxon>Chitinophagaceae</taxon>
        <taxon>Chitinophaga</taxon>
    </lineage>
</organism>
<evidence type="ECO:0000259" key="1">
    <source>
        <dbReference type="Pfam" id="PF02627"/>
    </source>
</evidence>
<dbReference type="RefSeq" id="WP_145670540.1">
    <property type="nucleotide sequence ID" value="NZ_VIWO01000004.1"/>
</dbReference>
<proteinExistence type="predicted"/>
<comment type="caution">
    <text evidence="2">The sequence shown here is derived from an EMBL/GenBank/DDBJ whole genome shotgun (WGS) entry which is preliminary data.</text>
</comment>
<dbReference type="GO" id="GO:0051920">
    <property type="term" value="F:peroxiredoxin activity"/>
    <property type="evidence" value="ECO:0007669"/>
    <property type="project" value="InterPro"/>
</dbReference>
<dbReference type="Gene3D" id="1.20.1290.10">
    <property type="entry name" value="AhpD-like"/>
    <property type="match status" value="1"/>
</dbReference>
<keyword evidence="2" id="KW-0560">Oxidoreductase</keyword>
<dbReference type="PANTHER" id="PTHR35446">
    <property type="entry name" value="SI:CH211-175M2.5"/>
    <property type="match status" value="1"/>
</dbReference>
<dbReference type="PANTHER" id="PTHR35446:SF3">
    <property type="entry name" value="CMD DOMAIN-CONTAINING PROTEIN"/>
    <property type="match status" value="1"/>
</dbReference>
<accession>A0A561PQZ3</accession>
<dbReference type="Proteomes" id="UP000320811">
    <property type="component" value="Unassembled WGS sequence"/>
</dbReference>
<dbReference type="EMBL" id="VIWO01000004">
    <property type="protein sequence ID" value="TWF40546.1"/>
    <property type="molecule type" value="Genomic_DNA"/>
</dbReference>
<name>A0A561PQZ3_9BACT</name>
<dbReference type="SUPFAM" id="SSF69118">
    <property type="entry name" value="AhpD-like"/>
    <property type="match status" value="1"/>
</dbReference>
<dbReference type="OrthoDB" id="9808310at2"/>